<sequence>MESYQKTTGGTKSDRSDWVAECEFVGDSYTLATITNSRIGIQEVQPKTVMRYHESTVLRRLRERDIYARQPAICVPLTSRQRRKSLQCKYQHVPWTRDQWRTVIFADELGLCLESNSWRVFIWREPEIRFHPLHIRERDAYGSGSACVWGCISLCGRTYLHVFFRGNVNACTYRNDILDAYVRLYVGVIGDVFVLQDDNARPLRAHIMDAYLEQKTHVEASSNTGP</sequence>
<organism evidence="1 2">
    <name type="scientific">Trichonephila clavipes</name>
    <name type="common">Golden silk orbweaver</name>
    <name type="synonym">Nephila clavipes</name>
    <dbReference type="NCBI Taxonomy" id="2585209"/>
    <lineage>
        <taxon>Eukaryota</taxon>
        <taxon>Metazoa</taxon>
        <taxon>Ecdysozoa</taxon>
        <taxon>Arthropoda</taxon>
        <taxon>Chelicerata</taxon>
        <taxon>Arachnida</taxon>
        <taxon>Araneae</taxon>
        <taxon>Araneomorphae</taxon>
        <taxon>Entelegynae</taxon>
        <taxon>Araneoidea</taxon>
        <taxon>Nephilidae</taxon>
        <taxon>Trichonephila</taxon>
    </lineage>
</organism>
<dbReference type="InterPro" id="IPR036397">
    <property type="entry name" value="RNaseH_sf"/>
</dbReference>
<dbReference type="GO" id="GO:0003676">
    <property type="term" value="F:nucleic acid binding"/>
    <property type="evidence" value="ECO:0007669"/>
    <property type="project" value="InterPro"/>
</dbReference>
<proteinExistence type="predicted"/>
<accession>A0A8X6W847</accession>
<dbReference type="Proteomes" id="UP000887159">
    <property type="component" value="Unassembled WGS sequence"/>
</dbReference>
<dbReference type="AlphaFoldDB" id="A0A8X6W847"/>
<evidence type="ECO:0000313" key="1">
    <source>
        <dbReference type="EMBL" id="GFY29556.1"/>
    </source>
</evidence>
<gene>
    <name evidence="1" type="primary">X975_03553</name>
    <name evidence="1" type="ORF">TNCV_2627261</name>
</gene>
<dbReference type="EMBL" id="BMAU01021388">
    <property type="protein sequence ID" value="GFY29556.1"/>
    <property type="molecule type" value="Genomic_DNA"/>
</dbReference>
<protein>
    <submittedName>
        <fullName evidence="1">Transposable element Tcb2 transposase</fullName>
    </submittedName>
</protein>
<keyword evidence="2" id="KW-1185">Reference proteome</keyword>
<evidence type="ECO:0000313" key="2">
    <source>
        <dbReference type="Proteomes" id="UP000887159"/>
    </source>
</evidence>
<dbReference type="Gene3D" id="3.30.420.10">
    <property type="entry name" value="Ribonuclease H-like superfamily/Ribonuclease H"/>
    <property type="match status" value="1"/>
</dbReference>
<reference evidence="1" key="1">
    <citation type="submission" date="2020-08" db="EMBL/GenBank/DDBJ databases">
        <title>Multicomponent nature underlies the extraordinary mechanical properties of spider dragline silk.</title>
        <authorList>
            <person name="Kono N."/>
            <person name="Nakamura H."/>
            <person name="Mori M."/>
            <person name="Yoshida Y."/>
            <person name="Ohtoshi R."/>
            <person name="Malay A.D."/>
            <person name="Moran D.A.P."/>
            <person name="Tomita M."/>
            <person name="Numata K."/>
            <person name="Arakawa K."/>
        </authorList>
    </citation>
    <scope>NUCLEOTIDE SEQUENCE</scope>
</reference>
<name>A0A8X6W847_TRICX</name>
<comment type="caution">
    <text evidence="1">The sequence shown here is derived from an EMBL/GenBank/DDBJ whole genome shotgun (WGS) entry which is preliminary data.</text>
</comment>